<dbReference type="GeneID" id="93350065"/>
<evidence type="ECO:0000256" key="1">
    <source>
        <dbReference type="SAM" id="MobiDB-lite"/>
    </source>
</evidence>
<dbReference type="EMBL" id="UGSC01000001">
    <property type="protein sequence ID" value="SUA67377.1"/>
    <property type="molecule type" value="Genomic_DNA"/>
</dbReference>
<organism evidence="2 3">
    <name type="scientific">Paenibacillus polymyxa</name>
    <name type="common">Bacillus polymyxa</name>
    <dbReference type="NCBI Taxonomy" id="1406"/>
    <lineage>
        <taxon>Bacteria</taxon>
        <taxon>Bacillati</taxon>
        <taxon>Bacillota</taxon>
        <taxon>Bacilli</taxon>
        <taxon>Bacillales</taxon>
        <taxon>Paenibacillaceae</taxon>
        <taxon>Paenibacillus</taxon>
    </lineage>
</organism>
<feature type="region of interest" description="Disordered" evidence="1">
    <location>
        <begin position="119"/>
        <end position="158"/>
    </location>
</feature>
<gene>
    <name evidence="2" type="ORF">NCTC10343_01268</name>
</gene>
<dbReference type="AlphaFoldDB" id="A0A378XUE2"/>
<feature type="compositionally biased region" description="Low complexity" evidence="1">
    <location>
        <begin position="143"/>
        <end position="157"/>
    </location>
</feature>
<evidence type="ECO:0000313" key="3">
    <source>
        <dbReference type="Proteomes" id="UP000254400"/>
    </source>
</evidence>
<sequence>MDGWISLHRKLIESEIWEKPPLYIKVWVFLLISAQHTDYKGLKPGQVRTSIPEIIEACKWRVGARIERPTKDQIYQVIEWLRKPNEGGRESNAKATMITTTKATQGMLINISNYGVYQTSDEREGNGESNGEKATKPPRKQRQPNNINNNDNNNNNEQQEKDIYDFWNSLEIIKHRELTQKMKSSINARLKNMSFEEMKKAISNYNAIIKSDLYWYTYKFTLEKFMSPKNIDQFLSENNPFETFKKQRGGGNGGKYGQGHARDAEADRKDAGKHEERFIGKHGQASDRDAAELDRMVREFE</sequence>
<reference evidence="2 3" key="1">
    <citation type="submission" date="2018-06" db="EMBL/GenBank/DDBJ databases">
        <authorList>
            <consortium name="Pathogen Informatics"/>
            <person name="Doyle S."/>
        </authorList>
    </citation>
    <scope>NUCLEOTIDE SEQUENCE [LARGE SCALE GENOMIC DNA]</scope>
    <source>
        <strain evidence="2 3">NCTC10343</strain>
    </source>
</reference>
<protein>
    <submittedName>
        <fullName evidence="2">Uncharacterized protein</fullName>
    </submittedName>
</protein>
<feature type="compositionally biased region" description="Basic and acidic residues" evidence="1">
    <location>
        <begin position="260"/>
        <end position="301"/>
    </location>
</feature>
<feature type="region of interest" description="Disordered" evidence="1">
    <location>
        <begin position="244"/>
        <end position="301"/>
    </location>
</feature>
<evidence type="ECO:0000313" key="2">
    <source>
        <dbReference type="EMBL" id="SUA67377.1"/>
    </source>
</evidence>
<proteinExistence type="predicted"/>
<dbReference type="RefSeq" id="WP_019686461.1">
    <property type="nucleotide sequence ID" value="NZ_CP036496.1"/>
</dbReference>
<dbReference type="Proteomes" id="UP000254400">
    <property type="component" value="Unassembled WGS sequence"/>
</dbReference>
<feature type="compositionally biased region" description="Basic and acidic residues" evidence="1">
    <location>
        <begin position="120"/>
        <end position="135"/>
    </location>
</feature>
<accession>A0A378XUE2</accession>
<name>A0A378XUE2_PAEPO</name>